<organism evidence="4 5">
    <name type="scientific">Pseudomonas nitroreducens</name>
    <dbReference type="NCBI Taxonomy" id="46680"/>
    <lineage>
        <taxon>Bacteria</taxon>
        <taxon>Pseudomonadati</taxon>
        <taxon>Pseudomonadota</taxon>
        <taxon>Gammaproteobacteria</taxon>
        <taxon>Pseudomonadales</taxon>
        <taxon>Pseudomonadaceae</taxon>
        <taxon>Pseudomonas</taxon>
    </lineage>
</organism>
<evidence type="ECO:0000259" key="3">
    <source>
        <dbReference type="Pfam" id="PF01323"/>
    </source>
</evidence>
<dbReference type="CDD" id="cd03022">
    <property type="entry name" value="DsbA_HCCA_Iso"/>
    <property type="match status" value="1"/>
</dbReference>
<reference evidence="4 5" key="1">
    <citation type="submission" date="2019-05" db="EMBL/GenBank/DDBJ databases">
        <authorList>
            <person name="Moore K."/>
            <person name="O'Neill P."/>
            <person name="Farbos A."/>
            <person name="Studholme D.J."/>
        </authorList>
    </citation>
    <scope>NUCLEOTIDE SEQUENCE [LARGE SCALE GENOMIC DNA]</scope>
    <source>
        <strain evidence="4 5">DSM 9128</strain>
    </source>
</reference>
<comment type="similarity">
    <text evidence="1">Belongs to the GST superfamily. NadH family.</text>
</comment>
<dbReference type="Pfam" id="PF01323">
    <property type="entry name" value="DSBA"/>
    <property type="match status" value="1"/>
</dbReference>
<dbReference type="SUPFAM" id="SSF52833">
    <property type="entry name" value="Thioredoxin-like"/>
    <property type="match status" value="1"/>
</dbReference>
<evidence type="ECO:0000313" key="4">
    <source>
        <dbReference type="EMBL" id="TLP74590.1"/>
    </source>
</evidence>
<dbReference type="InterPro" id="IPR001853">
    <property type="entry name" value="DSBA-like_thioredoxin_dom"/>
</dbReference>
<evidence type="ECO:0000256" key="1">
    <source>
        <dbReference type="PIRNR" id="PIRNR006386"/>
    </source>
</evidence>
<dbReference type="InterPro" id="IPR036249">
    <property type="entry name" value="Thioredoxin-like_sf"/>
</dbReference>
<dbReference type="GO" id="GO:1901170">
    <property type="term" value="P:naphthalene catabolic process"/>
    <property type="evidence" value="ECO:0007669"/>
    <property type="project" value="InterPro"/>
</dbReference>
<evidence type="ECO:0000256" key="2">
    <source>
        <dbReference type="PIRSR" id="PIRSR006386-1"/>
    </source>
</evidence>
<dbReference type="InterPro" id="IPR014440">
    <property type="entry name" value="HCCAis_GSTk"/>
</dbReference>
<gene>
    <name evidence="4" type="ORF">FEA48_10235</name>
</gene>
<dbReference type="PIRSF" id="PIRSF006386">
    <property type="entry name" value="HCCAis_GSTk"/>
    <property type="match status" value="1"/>
</dbReference>
<dbReference type="Proteomes" id="UP000307510">
    <property type="component" value="Unassembled WGS sequence"/>
</dbReference>
<feature type="domain" description="DSBA-like thioredoxin" evidence="3">
    <location>
        <begin position="5"/>
        <end position="196"/>
    </location>
</feature>
<protein>
    <recommendedName>
        <fullName evidence="1">2-hydroxychromene-2-carboxylate isomerase</fullName>
        <ecNumber evidence="1">5.99.1.4</ecNumber>
    </recommendedName>
</protein>
<dbReference type="Gene3D" id="3.40.30.10">
    <property type="entry name" value="Glutaredoxin"/>
    <property type="match status" value="1"/>
</dbReference>
<dbReference type="GO" id="GO:0018845">
    <property type="term" value="F:2-hydroxychromene-2-carboxylate isomerase activity"/>
    <property type="evidence" value="ECO:0007669"/>
    <property type="project" value="UniProtKB-UniRule"/>
</dbReference>
<dbReference type="InterPro" id="IPR051924">
    <property type="entry name" value="GST_Kappa/NadH"/>
</dbReference>
<comment type="caution">
    <text evidence="4">The sequence shown here is derived from an EMBL/GenBank/DDBJ whole genome shotgun (WGS) entry which is preliminary data.</text>
</comment>
<dbReference type="AlphaFoldDB" id="A0A5R9A7S4"/>
<proteinExistence type="inferred from homology"/>
<reference evidence="5" key="2">
    <citation type="submission" date="2019-06" db="EMBL/GenBank/DDBJ databases">
        <title>AzeR, a transcriptional regulator that responds to azelaic acid in Pseudomonas nitroreducens.</title>
        <authorList>
            <person name="Bez C."/>
            <person name="Javvadi S.G."/>
            <person name="Bertani I."/>
            <person name="Devescovi G."/>
            <person name="Studholme D.J."/>
            <person name="Geller A."/>
            <person name="Levy A."/>
            <person name="Venturi V."/>
        </authorList>
    </citation>
    <scope>NUCLEOTIDE SEQUENCE [LARGE SCALE GENOMIC DNA]</scope>
    <source>
        <strain evidence="5">DSM 9128</strain>
    </source>
</reference>
<accession>A0A5R9A7S4</accession>
<dbReference type="GO" id="GO:0006749">
    <property type="term" value="P:glutathione metabolic process"/>
    <property type="evidence" value="ECO:0007669"/>
    <property type="project" value="TreeGrafter"/>
</dbReference>
<dbReference type="PANTHER" id="PTHR42943">
    <property type="entry name" value="GLUTATHIONE S-TRANSFERASE KAPPA"/>
    <property type="match status" value="1"/>
</dbReference>
<feature type="active site" description="Nucleophile" evidence="2">
    <location>
        <position position="13"/>
    </location>
</feature>
<dbReference type="GO" id="GO:0004602">
    <property type="term" value="F:glutathione peroxidase activity"/>
    <property type="evidence" value="ECO:0007669"/>
    <property type="project" value="TreeGrafter"/>
</dbReference>
<sequence length="205" mass="22313">MSKSVEFYFDFGSPTSYLAYTQLPAICAEAGAGLVYRPVLLGGVFQATGNTSPIAIPAKGRYTMIDMLRFARRYGVPLKMNPYFPINTLTLMRAATGVQLRQPERFEALLACVFKGMWVDALNLGDPAVLGPLLAEAGFDPQALLALTAEQEVKDALKANTEAAIKRGMFGAPTMFVGSEMFFGQDRLDFVREALALRVPHPVAP</sequence>
<keyword evidence="1 4" id="KW-0413">Isomerase</keyword>
<dbReference type="GO" id="GO:0004364">
    <property type="term" value="F:glutathione transferase activity"/>
    <property type="evidence" value="ECO:0007669"/>
    <property type="project" value="TreeGrafter"/>
</dbReference>
<dbReference type="RefSeq" id="WP_138213710.1">
    <property type="nucleotide sequence ID" value="NZ_VASG01000003.1"/>
</dbReference>
<dbReference type="PANTHER" id="PTHR42943:SF2">
    <property type="entry name" value="GLUTATHIONE S-TRANSFERASE KAPPA 1"/>
    <property type="match status" value="1"/>
</dbReference>
<dbReference type="EMBL" id="VASG01000003">
    <property type="protein sequence ID" value="TLP74590.1"/>
    <property type="molecule type" value="Genomic_DNA"/>
</dbReference>
<dbReference type="InterPro" id="IPR044087">
    <property type="entry name" value="NahD-like"/>
</dbReference>
<comment type="catalytic activity">
    <reaction evidence="1">
        <text>2-hydroxychromene-2-carboxylate = (3E)-4-(2-hydroxyphenyl)-2-oxobut-3-enoate</text>
        <dbReference type="Rhea" id="RHEA:27401"/>
        <dbReference type="ChEBI" id="CHEBI:59350"/>
        <dbReference type="ChEBI" id="CHEBI:59353"/>
        <dbReference type="EC" id="5.99.1.4"/>
    </reaction>
</comment>
<evidence type="ECO:0000313" key="5">
    <source>
        <dbReference type="Proteomes" id="UP000307510"/>
    </source>
</evidence>
<name>A0A5R9A7S4_PSENT</name>
<dbReference type="EC" id="5.99.1.4" evidence="1"/>